<proteinExistence type="predicted"/>
<sequence length="49" mass="6037">MFTAITIIAVLYVVFHPQIKSYRYSKKSPEQKYRDYRKFVNDWNGTNYR</sequence>
<evidence type="ECO:0000313" key="2">
    <source>
        <dbReference type="EMBL" id="CAB4157187.1"/>
    </source>
</evidence>
<evidence type="ECO:0000313" key="3">
    <source>
        <dbReference type="EMBL" id="CAB5225538.1"/>
    </source>
</evidence>
<dbReference type="EMBL" id="LR796656">
    <property type="protein sequence ID" value="CAB4157187.1"/>
    <property type="molecule type" value="Genomic_DNA"/>
</dbReference>
<gene>
    <name evidence="1" type="ORF">UFOVP590_15</name>
    <name evidence="2" type="ORF">UFOVP685_8</name>
    <name evidence="3" type="ORF">UFOVP750_44</name>
</gene>
<name>A0A6J5NEH4_9CAUD</name>
<organism evidence="2">
    <name type="scientific">uncultured Caudovirales phage</name>
    <dbReference type="NCBI Taxonomy" id="2100421"/>
    <lineage>
        <taxon>Viruses</taxon>
        <taxon>Duplodnaviria</taxon>
        <taxon>Heunggongvirae</taxon>
        <taxon>Uroviricota</taxon>
        <taxon>Caudoviricetes</taxon>
        <taxon>Peduoviridae</taxon>
        <taxon>Maltschvirus</taxon>
        <taxon>Maltschvirus maltsch</taxon>
    </lineage>
</organism>
<protein>
    <submittedName>
        <fullName evidence="2">Uncharacterized protein</fullName>
    </submittedName>
</protein>
<evidence type="ECO:0000313" key="1">
    <source>
        <dbReference type="EMBL" id="CAB4151410.1"/>
    </source>
</evidence>
<dbReference type="EMBL" id="LR798345">
    <property type="protein sequence ID" value="CAB5225538.1"/>
    <property type="molecule type" value="Genomic_DNA"/>
</dbReference>
<accession>A0A6J5NEH4</accession>
<reference evidence="2" key="1">
    <citation type="submission" date="2020-04" db="EMBL/GenBank/DDBJ databases">
        <authorList>
            <person name="Chiriac C."/>
            <person name="Salcher M."/>
            <person name="Ghai R."/>
            <person name="Kavagutti S V."/>
        </authorList>
    </citation>
    <scope>NUCLEOTIDE SEQUENCE</scope>
</reference>
<dbReference type="EMBL" id="LR796557">
    <property type="protein sequence ID" value="CAB4151410.1"/>
    <property type="molecule type" value="Genomic_DNA"/>
</dbReference>